<dbReference type="Proteomes" id="UP001139494">
    <property type="component" value="Unassembled WGS sequence"/>
</dbReference>
<gene>
    <name evidence="1" type="ORF">KM295_02235</name>
</gene>
<keyword evidence="2" id="KW-1185">Reference proteome</keyword>
<protein>
    <submittedName>
        <fullName evidence="1">Uncharacterized protein</fullName>
    </submittedName>
</protein>
<accession>A0A9R1D3H0</accession>
<evidence type="ECO:0000313" key="2">
    <source>
        <dbReference type="Proteomes" id="UP001139494"/>
    </source>
</evidence>
<dbReference type="AlphaFoldDB" id="A0A9R1D3H0"/>
<proteinExistence type="predicted"/>
<dbReference type="EMBL" id="JAHLKM010000002">
    <property type="protein sequence ID" value="MCQ4332324.1"/>
    <property type="molecule type" value="Genomic_DNA"/>
</dbReference>
<dbReference type="RefSeq" id="WP_256028246.1">
    <property type="nucleotide sequence ID" value="NZ_JAHLKM010000002.1"/>
</dbReference>
<reference evidence="1" key="1">
    <citation type="journal article" date="2023" name="Front. Microbiol.">
        <title>Genomic-based phylogenetic and metabolic analyses of the genus Natronomonas, and description of Natronomonas aquatica sp. nov.</title>
        <authorList>
            <person name="Garcia-Roldan A."/>
            <person name="Duran-Viseras A."/>
            <person name="de la Haba R.R."/>
            <person name="Corral P."/>
            <person name="Sanchez-Porro C."/>
            <person name="Ventosa A."/>
        </authorList>
    </citation>
    <scope>NUCLEOTIDE SEQUENCE</scope>
    <source>
        <strain evidence="1">F2-12</strain>
    </source>
</reference>
<name>A0A9R1D3H0_9EURY</name>
<organism evidence="1 2">
    <name type="scientific">Natronomonas aquatica</name>
    <dbReference type="NCBI Taxonomy" id="2841590"/>
    <lineage>
        <taxon>Archaea</taxon>
        <taxon>Methanobacteriati</taxon>
        <taxon>Methanobacteriota</taxon>
        <taxon>Stenosarchaea group</taxon>
        <taxon>Halobacteria</taxon>
        <taxon>Halobacteriales</taxon>
        <taxon>Natronomonadaceae</taxon>
        <taxon>Natronomonas</taxon>
    </lineage>
</organism>
<sequence>MALNPGLTVAGSVGILVLTPASAFFSSSELAIFSPARHRVGALAAEGTRAGTALGALPADCW</sequence>
<comment type="caution">
    <text evidence="1">The sequence shown here is derived from an EMBL/GenBank/DDBJ whole genome shotgun (WGS) entry which is preliminary data.</text>
</comment>
<evidence type="ECO:0000313" key="1">
    <source>
        <dbReference type="EMBL" id="MCQ4332324.1"/>
    </source>
</evidence>